<comment type="similarity">
    <text evidence="1">Belongs to the Ole e I family.</text>
</comment>
<dbReference type="Proteomes" id="UP000729402">
    <property type="component" value="Unassembled WGS sequence"/>
</dbReference>
<evidence type="ECO:0000256" key="1">
    <source>
        <dbReference type="ARBA" id="ARBA00010049"/>
    </source>
</evidence>
<organism evidence="4 5">
    <name type="scientific">Zizania palustris</name>
    <name type="common">Northern wild rice</name>
    <dbReference type="NCBI Taxonomy" id="103762"/>
    <lineage>
        <taxon>Eukaryota</taxon>
        <taxon>Viridiplantae</taxon>
        <taxon>Streptophyta</taxon>
        <taxon>Embryophyta</taxon>
        <taxon>Tracheophyta</taxon>
        <taxon>Spermatophyta</taxon>
        <taxon>Magnoliopsida</taxon>
        <taxon>Liliopsida</taxon>
        <taxon>Poales</taxon>
        <taxon>Poaceae</taxon>
        <taxon>BOP clade</taxon>
        <taxon>Oryzoideae</taxon>
        <taxon>Oryzeae</taxon>
        <taxon>Zizaniinae</taxon>
        <taxon>Zizania</taxon>
    </lineage>
</organism>
<proteinExistence type="inferred from homology"/>
<dbReference type="EMBL" id="JAAALK010001068">
    <property type="protein sequence ID" value="KAG8043245.1"/>
    <property type="molecule type" value="Genomic_DNA"/>
</dbReference>
<dbReference type="PANTHER" id="PTHR31614:SF5">
    <property type="entry name" value="ALLERGEN-LIKE PROTEIN BRSN20"/>
    <property type="match status" value="1"/>
</dbReference>
<keyword evidence="2" id="KW-1015">Disulfide bond</keyword>
<evidence type="ECO:0000313" key="5">
    <source>
        <dbReference type="Proteomes" id="UP000729402"/>
    </source>
</evidence>
<feature type="region of interest" description="Disordered" evidence="3">
    <location>
        <begin position="1"/>
        <end position="27"/>
    </location>
</feature>
<sequence>MLHFRINPRPFTSPQRHHHSSPTPFTTASRSSVLTELVFLGVGRGTMASLRAPSSLLPLFLLAAMCALSAWPSASAARDVGRRRAGFLVRGRVWCDTCRAGFETPASTYIAGAKVMVECKSKSTGTKIFSFEGQTDHTGTYNIPVNDEHEHEICESILVSSPDKGCGKTVAGRERAPVFLTNNNGVTSNVRLANALGFQKDTALAECSEILKITRKWRSAFEQHGVLPLLSNCTANMLCFLSGNFVLSCVWLRDLDSGMVLT</sequence>
<dbReference type="InterPro" id="IPR006041">
    <property type="entry name" value="Pollen_Ole_e1_allergen"/>
</dbReference>
<gene>
    <name evidence="4" type="ORF">GUJ93_ZPchr0849g2959</name>
</gene>
<keyword evidence="5" id="KW-1185">Reference proteome</keyword>
<evidence type="ECO:0000256" key="3">
    <source>
        <dbReference type="SAM" id="MobiDB-lite"/>
    </source>
</evidence>
<name>A0A8J5UZF6_ZIZPA</name>
<evidence type="ECO:0000256" key="2">
    <source>
        <dbReference type="ARBA" id="ARBA00023157"/>
    </source>
</evidence>
<protein>
    <submittedName>
        <fullName evidence="4">Uncharacterized protein</fullName>
    </submittedName>
</protein>
<dbReference type="AlphaFoldDB" id="A0A8J5UZF6"/>
<reference evidence="4" key="2">
    <citation type="submission" date="2021-02" db="EMBL/GenBank/DDBJ databases">
        <authorList>
            <person name="Kimball J.A."/>
            <person name="Haas M.W."/>
            <person name="Macchietto M."/>
            <person name="Kono T."/>
            <person name="Duquette J."/>
            <person name="Shao M."/>
        </authorList>
    </citation>
    <scope>NUCLEOTIDE SEQUENCE</scope>
    <source>
        <tissue evidence="4">Fresh leaf tissue</tissue>
    </source>
</reference>
<dbReference type="OrthoDB" id="1896520at2759"/>
<evidence type="ECO:0000313" key="4">
    <source>
        <dbReference type="EMBL" id="KAG8043245.1"/>
    </source>
</evidence>
<reference evidence="4" key="1">
    <citation type="journal article" date="2021" name="bioRxiv">
        <title>Whole Genome Assembly and Annotation of Northern Wild Rice, Zizania palustris L., Supports a Whole Genome Duplication in the Zizania Genus.</title>
        <authorList>
            <person name="Haas M."/>
            <person name="Kono T."/>
            <person name="Macchietto M."/>
            <person name="Millas R."/>
            <person name="McGilp L."/>
            <person name="Shao M."/>
            <person name="Duquette J."/>
            <person name="Hirsch C.N."/>
            <person name="Kimball J."/>
        </authorList>
    </citation>
    <scope>NUCLEOTIDE SEQUENCE</scope>
    <source>
        <tissue evidence="4">Fresh leaf tissue</tissue>
    </source>
</reference>
<dbReference type="PANTHER" id="PTHR31614">
    <property type="entry name" value="PROTEIN DOWNSTREAM OF FLC-RELATED"/>
    <property type="match status" value="1"/>
</dbReference>
<accession>A0A8J5UZF6</accession>
<comment type="caution">
    <text evidence="4">The sequence shown here is derived from an EMBL/GenBank/DDBJ whole genome shotgun (WGS) entry which is preliminary data.</text>
</comment>
<dbReference type="Pfam" id="PF01190">
    <property type="entry name" value="Pollen_Ole_e_1"/>
    <property type="match status" value="1"/>
</dbReference>